<protein>
    <recommendedName>
        <fullName evidence="3">MBL fold metallo-hydrolase</fullName>
    </recommendedName>
</protein>
<proteinExistence type="predicted"/>
<dbReference type="OrthoDB" id="10250730at2759"/>
<evidence type="ECO:0000313" key="2">
    <source>
        <dbReference type="Proteomes" id="UP000663852"/>
    </source>
</evidence>
<gene>
    <name evidence="1" type="ORF">EDS130_LOCUS46780</name>
</gene>
<dbReference type="InterPro" id="IPR036866">
    <property type="entry name" value="RibonucZ/Hydroxyglut_hydro"/>
</dbReference>
<name>A0A815Y117_ADIRI</name>
<accession>A0A815Y117</accession>
<evidence type="ECO:0008006" key="3">
    <source>
        <dbReference type="Google" id="ProtNLM"/>
    </source>
</evidence>
<dbReference type="Gene3D" id="3.60.15.10">
    <property type="entry name" value="Ribonuclease Z/Hydroxyacylglutathione hydrolase-like"/>
    <property type="match status" value="1"/>
</dbReference>
<reference evidence="1" key="1">
    <citation type="submission" date="2021-02" db="EMBL/GenBank/DDBJ databases">
        <authorList>
            <person name="Nowell W R."/>
        </authorList>
    </citation>
    <scope>NUCLEOTIDE SEQUENCE</scope>
</reference>
<organism evidence="1 2">
    <name type="scientific">Adineta ricciae</name>
    <name type="common">Rotifer</name>
    <dbReference type="NCBI Taxonomy" id="249248"/>
    <lineage>
        <taxon>Eukaryota</taxon>
        <taxon>Metazoa</taxon>
        <taxon>Spiralia</taxon>
        <taxon>Gnathifera</taxon>
        <taxon>Rotifera</taxon>
        <taxon>Eurotatoria</taxon>
        <taxon>Bdelloidea</taxon>
        <taxon>Adinetida</taxon>
        <taxon>Adinetidae</taxon>
        <taxon>Adineta</taxon>
    </lineage>
</organism>
<comment type="caution">
    <text evidence="1">The sequence shown here is derived from an EMBL/GenBank/DDBJ whole genome shotgun (WGS) entry which is preliminary data.</text>
</comment>
<dbReference type="EMBL" id="CAJNOJ010003681">
    <property type="protein sequence ID" value="CAF1565100.1"/>
    <property type="molecule type" value="Genomic_DNA"/>
</dbReference>
<evidence type="ECO:0000313" key="1">
    <source>
        <dbReference type="EMBL" id="CAF1565100.1"/>
    </source>
</evidence>
<sequence length="77" mass="8547">TQAFARTAYPINSESCFLESTFPSGRTRELTDEDYTLSHGPFTKVHDFFGDKTLLLIDAPGHMPGHQMALAKTGESR</sequence>
<dbReference type="Proteomes" id="UP000663852">
    <property type="component" value="Unassembled WGS sequence"/>
</dbReference>
<dbReference type="AlphaFoldDB" id="A0A815Y117"/>
<feature type="non-terminal residue" evidence="1">
    <location>
        <position position="1"/>
    </location>
</feature>